<dbReference type="InterPro" id="IPR029056">
    <property type="entry name" value="Ribokinase-like"/>
</dbReference>
<dbReference type="PANTHER" id="PTHR46566:SF2">
    <property type="entry name" value="ATP-DEPENDENT 6-PHOSPHOFRUCTOKINASE ISOZYME 2"/>
    <property type="match status" value="1"/>
</dbReference>
<keyword evidence="4 8" id="KW-0418">Kinase</keyword>
<dbReference type="PANTHER" id="PTHR46566">
    <property type="entry name" value="1-PHOSPHOFRUCTOKINASE-RELATED"/>
    <property type="match status" value="1"/>
</dbReference>
<accession>A0A172TW10</accession>
<proteinExistence type="inferred from homology"/>
<dbReference type="Pfam" id="PF00294">
    <property type="entry name" value="PfkB"/>
    <property type="match status" value="1"/>
</dbReference>
<dbReference type="InterPro" id="IPR017583">
    <property type="entry name" value="Tagatose/fructose_Pkinase"/>
</dbReference>
<evidence type="ECO:0000259" key="7">
    <source>
        <dbReference type="Pfam" id="PF00294"/>
    </source>
</evidence>
<evidence type="ECO:0000313" key="8">
    <source>
        <dbReference type="EMBL" id="ANE51265.1"/>
    </source>
</evidence>
<dbReference type="GO" id="GO:0003872">
    <property type="term" value="F:6-phosphofructokinase activity"/>
    <property type="evidence" value="ECO:0007669"/>
    <property type="project" value="TreeGrafter"/>
</dbReference>
<dbReference type="EMBL" id="CP011390">
    <property type="protein sequence ID" value="ANE51265.1"/>
    <property type="molecule type" value="Genomic_DNA"/>
</dbReference>
<evidence type="ECO:0000313" key="9">
    <source>
        <dbReference type="Proteomes" id="UP000077177"/>
    </source>
</evidence>
<name>A0A172TW10_9BACT</name>
<feature type="domain" description="Carbohydrate kinase PfkB" evidence="7">
    <location>
        <begin position="14"/>
        <end position="292"/>
    </location>
</feature>
<dbReference type="KEGG" id="fla:SY85_12845"/>
<dbReference type="OrthoDB" id="9801219at2"/>
<evidence type="ECO:0000256" key="6">
    <source>
        <dbReference type="PIRNR" id="PIRNR000535"/>
    </source>
</evidence>
<dbReference type="PROSITE" id="PS00583">
    <property type="entry name" value="PFKB_KINASES_1"/>
    <property type="match status" value="1"/>
</dbReference>
<dbReference type="STRING" id="1492898.SY85_12845"/>
<dbReference type="CDD" id="cd01164">
    <property type="entry name" value="FruK_PfkB_like"/>
    <property type="match status" value="1"/>
</dbReference>
<evidence type="ECO:0000256" key="3">
    <source>
        <dbReference type="ARBA" id="ARBA00022741"/>
    </source>
</evidence>
<keyword evidence="2 6" id="KW-0808">Transferase</keyword>
<comment type="similarity">
    <text evidence="1">Belongs to the carbohydrate kinase PfkB family.</text>
</comment>
<dbReference type="PATRIC" id="fig|1492898.3.peg.2770"/>
<evidence type="ECO:0000256" key="1">
    <source>
        <dbReference type="ARBA" id="ARBA00010688"/>
    </source>
</evidence>
<dbReference type="GO" id="GO:0005829">
    <property type="term" value="C:cytosol"/>
    <property type="evidence" value="ECO:0007669"/>
    <property type="project" value="TreeGrafter"/>
</dbReference>
<evidence type="ECO:0000256" key="5">
    <source>
        <dbReference type="ARBA" id="ARBA00022840"/>
    </source>
</evidence>
<dbReference type="PROSITE" id="PS00584">
    <property type="entry name" value="PFKB_KINASES_2"/>
    <property type="match status" value="1"/>
</dbReference>
<evidence type="ECO:0000256" key="2">
    <source>
        <dbReference type="ARBA" id="ARBA00022679"/>
    </source>
</evidence>
<sequence>MKNMILTITLNPTIDKSTSVEKIAPESKLRCAAMKHEPGGGGINVSKALKKLGSDSKTLFPAGGYNGLMLKHLLHEEHIEAEVIPVEKETRENFIVLETSTNKQYRFNLPGEPTSIPLLEKVIEYIQNNPFEYIIASGSLLPGMTDDTYAQIAKVAASMGAKFILDTSGPALEAAVNEGIYLLKPNIGELAKLSGIQWLEADGVEAAARKLIDQGKVTLVAVSMGAAGALLISKDASYKVLAPEVEKRSTVGAGDSMVAGMVYMLSQGKTLEEVIRFGVACGTAATMNHGTELFYKEDAERLFQTMKVESYQV</sequence>
<dbReference type="Gene3D" id="3.40.1190.20">
    <property type="match status" value="1"/>
</dbReference>
<organism evidence="8 9">
    <name type="scientific">Flavisolibacter tropicus</name>
    <dbReference type="NCBI Taxonomy" id="1492898"/>
    <lineage>
        <taxon>Bacteria</taxon>
        <taxon>Pseudomonadati</taxon>
        <taxon>Bacteroidota</taxon>
        <taxon>Chitinophagia</taxon>
        <taxon>Chitinophagales</taxon>
        <taxon>Chitinophagaceae</taxon>
        <taxon>Flavisolibacter</taxon>
    </lineage>
</organism>
<keyword evidence="5" id="KW-0067">ATP-binding</keyword>
<dbReference type="FunFam" id="3.40.1190.20:FF:000001">
    <property type="entry name" value="Phosphofructokinase"/>
    <property type="match status" value="1"/>
</dbReference>
<dbReference type="InterPro" id="IPR002173">
    <property type="entry name" value="Carboh/pur_kinase_PfkB_CS"/>
</dbReference>
<evidence type="ECO:0000256" key="4">
    <source>
        <dbReference type="ARBA" id="ARBA00022777"/>
    </source>
</evidence>
<dbReference type="GO" id="GO:0005524">
    <property type="term" value="F:ATP binding"/>
    <property type="evidence" value="ECO:0007669"/>
    <property type="project" value="UniProtKB-KW"/>
</dbReference>
<dbReference type="RefSeq" id="WP_066405104.1">
    <property type="nucleotide sequence ID" value="NZ_CP011390.1"/>
</dbReference>
<gene>
    <name evidence="8" type="ORF">SY85_12845</name>
</gene>
<dbReference type="Proteomes" id="UP000077177">
    <property type="component" value="Chromosome"/>
</dbReference>
<protein>
    <submittedName>
        <fullName evidence="8">Phosphofructokinase</fullName>
    </submittedName>
</protein>
<dbReference type="PIRSF" id="PIRSF000535">
    <property type="entry name" value="1PFK/6PFK/LacC"/>
    <property type="match status" value="1"/>
</dbReference>
<dbReference type="AlphaFoldDB" id="A0A172TW10"/>
<dbReference type="SUPFAM" id="SSF53613">
    <property type="entry name" value="Ribokinase-like"/>
    <property type="match status" value="1"/>
</dbReference>
<keyword evidence="9" id="KW-1185">Reference proteome</keyword>
<dbReference type="NCBIfam" id="TIGR03168">
    <property type="entry name" value="1-PFK"/>
    <property type="match status" value="1"/>
</dbReference>
<keyword evidence="3" id="KW-0547">Nucleotide-binding</keyword>
<dbReference type="InterPro" id="IPR011611">
    <property type="entry name" value="PfkB_dom"/>
</dbReference>
<reference evidence="9" key="1">
    <citation type="submission" date="2015-01" db="EMBL/GenBank/DDBJ databases">
        <title>Flavisolibacter sp./LCS9/ whole genome sequencing.</title>
        <authorList>
            <person name="Kim M.K."/>
            <person name="Srinivasan S."/>
            <person name="Lee J.-J."/>
        </authorList>
    </citation>
    <scope>NUCLEOTIDE SEQUENCE [LARGE SCALE GENOMIC DNA]</scope>
    <source>
        <strain evidence="9">LCS9</strain>
    </source>
</reference>
<reference evidence="8 9" key="2">
    <citation type="journal article" date="2016" name="Int. J. Syst. Evol. Microbiol.">
        <title>Flavisolibacter tropicus sp. nov., isolated from tropical soil.</title>
        <authorList>
            <person name="Lee J.J."/>
            <person name="Kang M.S."/>
            <person name="Kim G.S."/>
            <person name="Lee C.S."/>
            <person name="Lim S."/>
            <person name="Lee J."/>
            <person name="Roh S.H."/>
            <person name="Kang H."/>
            <person name="Ha J.M."/>
            <person name="Bae S."/>
            <person name="Jung H.Y."/>
            <person name="Kim M.K."/>
        </authorList>
    </citation>
    <scope>NUCLEOTIDE SEQUENCE [LARGE SCALE GENOMIC DNA]</scope>
    <source>
        <strain evidence="8 9">LCS9</strain>
    </source>
</reference>